<evidence type="ECO:0000313" key="4">
    <source>
        <dbReference type="EMBL" id="TKR24874.1"/>
    </source>
</evidence>
<dbReference type="InterPro" id="IPR027598">
    <property type="entry name" value="Amphi-Trp_dom"/>
</dbReference>
<dbReference type="OrthoDB" id="108721at2157"/>
<dbReference type="Proteomes" id="UP000308037">
    <property type="component" value="Unassembled WGS sequence"/>
</dbReference>
<reference evidence="4 5" key="1">
    <citation type="submission" date="2019-04" db="EMBL/GenBank/DDBJ databases">
        <title>Natronomonas sp. F20-122 a newhaloarchaeon isolated from a saline saltern of Isla Bacuta, Huelva, Spain.</title>
        <authorList>
            <person name="Duran-Viseras A."/>
            <person name="Sanchez-Porro C."/>
            <person name="Ventosa A."/>
        </authorList>
    </citation>
    <scope>NUCLEOTIDE SEQUENCE [LARGE SCALE GENOMIC DNA]</scope>
    <source>
        <strain evidence="4 5">F20-122</strain>
    </source>
</reference>
<dbReference type="NCBIfam" id="TIGR04354">
    <property type="entry name" value="amphi-Trp"/>
    <property type="match status" value="1"/>
</dbReference>
<dbReference type="RefSeq" id="WP_137277296.1">
    <property type="nucleotide sequence ID" value="NZ_QKNX01000006.1"/>
</dbReference>
<dbReference type="InterPro" id="IPR051141">
    <property type="entry name" value="UPF0339_domain"/>
</dbReference>
<dbReference type="PANTHER" id="PTHR40606:SF1">
    <property type="entry name" value="UPF0339 PROTEIN YEGP"/>
    <property type="match status" value="1"/>
</dbReference>
<feature type="region of interest" description="Disordered" evidence="1">
    <location>
        <begin position="185"/>
        <end position="217"/>
    </location>
</feature>
<comment type="caution">
    <text evidence="4">The sequence shown here is derived from an EMBL/GenBank/DDBJ whole genome shotgun (WGS) entry which is preliminary data.</text>
</comment>
<dbReference type="Pfam" id="PF20068">
    <property type="entry name" value="Amphi-Trp"/>
    <property type="match status" value="1"/>
</dbReference>
<dbReference type="InterPro" id="IPR010879">
    <property type="entry name" value="DUF1508"/>
</dbReference>
<feature type="domain" description="Amphi-Trp" evidence="3">
    <location>
        <begin position="1"/>
        <end position="81"/>
    </location>
</feature>
<gene>
    <name evidence="4" type="ORF">DM868_13150</name>
</gene>
<organism evidence="4 5">
    <name type="scientific">Natronomonas salsuginis</name>
    <dbReference type="NCBI Taxonomy" id="2217661"/>
    <lineage>
        <taxon>Archaea</taxon>
        <taxon>Methanobacteriati</taxon>
        <taxon>Methanobacteriota</taxon>
        <taxon>Stenosarchaea group</taxon>
        <taxon>Halobacteria</taxon>
        <taxon>Halobacteriales</taxon>
        <taxon>Natronomonadaceae</taxon>
        <taxon>Natronomonas</taxon>
    </lineage>
</organism>
<dbReference type="SUPFAM" id="SSF160113">
    <property type="entry name" value="YegP-like"/>
    <property type="match status" value="2"/>
</dbReference>
<accession>A0A4U5J859</accession>
<sequence>MPDEETVHEAETKRSRRGIATYLRRLANALSRGEPVPADEEQTVTVTPPADPTMEVEVEREGDQVTLELELAWTEGEDDIDLDADASKATFELFEDAAEKYRWRLVHDNGNIIADSGEGYASAQKAEQGLDSVKANAPGAYVVDTSKEDDGVVSEGGSDATFELFEDSGGKWRWRLVHDNGNIVADSGQGYASKQKAKQGMRSVQSNVRGAGVERVE</sequence>
<dbReference type="EMBL" id="QKNX01000006">
    <property type="protein sequence ID" value="TKR24874.1"/>
    <property type="molecule type" value="Genomic_DNA"/>
</dbReference>
<dbReference type="PANTHER" id="PTHR40606">
    <property type="match status" value="1"/>
</dbReference>
<feature type="domain" description="DUF1508" evidence="2">
    <location>
        <begin position="167"/>
        <end position="213"/>
    </location>
</feature>
<evidence type="ECO:0000259" key="3">
    <source>
        <dbReference type="Pfam" id="PF20068"/>
    </source>
</evidence>
<evidence type="ECO:0000256" key="1">
    <source>
        <dbReference type="SAM" id="MobiDB-lite"/>
    </source>
</evidence>
<feature type="region of interest" description="Disordered" evidence="1">
    <location>
        <begin position="31"/>
        <end position="50"/>
    </location>
</feature>
<proteinExistence type="predicted"/>
<protein>
    <submittedName>
        <fullName evidence="4">DUF1508 domain-containing protein</fullName>
    </submittedName>
</protein>
<dbReference type="NCBIfam" id="NF041908">
    <property type="entry name" value="HVO_2922"/>
    <property type="match status" value="2"/>
</dbReference>
<name>A0A4U5J859_9EURY</name>
<dbReference type="AlphaFoldDB" id="A0A4U5J859"/>
<evidence type="ECO:0000259" key="2">
    <source>
        <dbReference type="Pfam" id="PF07411"/>
    </source>
</evidence>
<dbReference type="Pfam" id="PF07411">
    <property type="entry name" value="DUF1508"/>
    <property type="match status" value="2"/>
</dbReference>
<dbReference type="Gene3D" id="2.30.29.80">
    <property type="match status" value="2"/>
</dbReference>
<feature type="domain" description="DUF1508" evidence="2">
    <location>
        <begin position="96"/>
        <end position="144"/>
    </location>
</feature>
<evidence type="ECO:0000313" key="5">
    <source>
        <dbReference type="Proteomes" id="UP000308037"/>
    </source>
</evidence>
<keyword evidence="5" id="KW-1185">Reference proteome</keyword>
<dbReference type="InterPro" id="IPR036913">
    <property type="entry name" value="YegP-like_sf"/>
</dbReference>